<dbReference type="RefSeq" id="WP_408091945.1">
    <property type="nucleotide sequence ID" value="NZ_JBELPY010000011.1"/>
</dbReference>
<keyword evidence="1" id="KW-0472">Membrane</keyword>
<gene>
    <name evidence="2" type="ORF">ABS765_14940</name>
</gene>
<evidence type="ECO:0008006" key="4">
    <source>
        <dbReference type="Google" id="ProtNLM"/>
    </source>
</evidence>
<feature type="transmembrane region" description="Helical" evidence="1">
    <location>
        <begin position="133"/>
        <end position="154"/>
    </location>
</feature>
<feature type="transmembrane region" description="Helical" evidence="1">
    <location>
        <begin position="56"/>
        <end position="76"/>
    </location>
</feature>
<evidence type="ECO:0000313" key="2">
    <source>
        <dbReference type="EMBL" id="MFL9835321.1"/>
    </source>
</evidence>
<feature type="transmembrane region" description="Helical" evidence="1">
    <location>
        <begin position="7"/>
        <end position="27"/>
    </location>
</feature>
<organism evidence="2 3">
    <name type="scientific">Chryseobacterium terrae</name>
    <dbReference type="NCBI Taxonomy" id="3163299"/>
    <lineage>
        <taxon>Bacteria</taxon>
        <taxon>Pseudomonadati</taxon>
        <taxon>Bacteroidota</taxon>
        <taxon>Flavobacteriia</taxon>
        <taxon>Flavobacteriales</taxon>
        <taxon>Weeksellaceae</taxon>
        <taxon>Chryseobacterium group</taxon>
        <taxon>Chryseobacterium</taxon>
    </lineage>
</organism>
<protein>
    <recommendedName>
        <fullName evidence="4">DUF1772 domain-containing protein</fullName>
    </recommendedName>
</protein>
<dbReference type="EMBL" id="JBELPY010000011">
    <property type="protein sequence ID" value="MFL9835321.1"/>
    <property type="molecule type" value="Genomic_DNA"/>
</dbReference>
<evidence type="ECO:0000313" key="3">
    <source>
        <dbReference type="Proteomes" id="UP001629058"/>
    </source>
</evidence>
<dbReference type="Proteomes" id="UP001629058">
    <property type="component" value="Unassembled WGS sequence"/>
</dbReference>
<proteinExistence type="predicted"/>
<keyword evidence="3" id="KW-1185">Reference proteome</keyword>
<accession>A0ABW8Y7M2</accession>
<feature type="transmembrane region" description="Helical" evidence="1">
    <location>
        <begin position="83"/>
        <end position="105"/>
    </location>
</feature>
<name>A0ABW8Y7M2_9FLAO</name>
<keyword evidence="1" id="KW-1133">Transmembrane helix</keyword>
<comment type="caution">
    <text evidence="2">The sequence shown here is derived from an EMBL/GenBank/DDBJ whole genome shotgun (WGS) entry which is preliminary data.</text>
</comment>
<keyword evidence="1" id="KW-0812">Transmembrane</keyword>
<reference evidence="2 3" key="1">
    <citation type="submission" date="2024-06" db="EMBL/GenBank/DDBJ databases">
        <authorList>
            <person name="Kaempfer P."/>
            <person name="Viver T."/>
        </authorList>
    </citation>
    <scope>NUCLEOTIDE SEQUENCE [LARGE SCALE GENOMIC DNA]</scope>
    <source>
        <strain evidence="2 3">ST-37</strain>
    </source>
</reference>
<sequence>MKMKIFVLHMAIVASGGLLFVNFYNSIVDAPNWGYDLPRSLEVARNYFAYKTPAELFKYSGPLIHVIGINCVIRFWTADRKVLWYNVMALAAILFTDLLTFIFFLPLNEVLFGITQDTALIRHTLLQWELLNWFRTIVLAVIPIMYSLSLNRYLQVVSKVDDQKR</sequence>
<evidence type="ECO:0000256" key="1">
    <source>
        <dbReference type="SAM" id="Phobius"/>
    </source>
</evidence>